<protein>
    <recommendedName>
        <fullName evidence="1">DUF6998 domain-containing protein</fullName>
    </recommendedName>
</protein>
<feature type="domain" description="DUF6998" evidence="1">
    <location>
        <begin position="12"/>
        <end position="144"/>
    </location>
</feature>
<gene>
    <name evidence="2" type="ORF">QC820_10040</name>
</gene>
<dbReference type="InterPro" id="IPR054267">
    <property type="entry name" value="DUF6998"/>
</dbReference>
<reference evidence="2 3" key="1">
    <citation type="submission" date="2023-04" db="EMBL/GenBank/DDBJ databases">
        <title>A long-awaited taxogenomic arrangement of the family Halomonadaceae.</title>
        <authorList>
            <person name="De La Haba R."/>
            <person name="Chuvochina M."/>
            <person name="Wittouck S."/>
            <person name="Arahal D.R."/>
            <person name="Sanchez-Porro C."/>
            <person name="Hugenholtz P."/>
            <person name="Ventosa A."/>
        </authorList>
    </citation>
    <scope>NUCLEOTIDE SEQUENCE [LARGE SCALE GENOMIC DNA]</scope>
    <source>
        <strain evidence="2 3">DSM 17332</strain>
    </source>
</reference>
<evidence type="ECO:0000313" key="2">
    <source>
        <dbReference type="EMBL" id="MDR5893157.1"/>
    </source>
</evidence>
<evidence type="ECO:0000313" key="3">
    <source>
        <dbReference type="Proteomes" id="UP001252270"/>
    </source>
</evidence>
<dbReference type="RefSeq" id="WP_309636807.1">
    <property type="nucleotide sequence ID" value="NZ_JARWAL010000008.1"/>
</dbReference>
<evidence type="ECO:0000259" key="1">
    <source>
        <dbReference type="Pfam" id="PF22522"/>
    </source>
</evidence>
<proteinExistence type="predicted"/>
<dbReference type="EMBL" id="JARWAL010000008">
    <property type="protein sequence ID" value="MDR5893157.1"/>
    <property type="molecule type" value="Genomic_DNA"/>
</dbReference>
<accession>A0ABU1GNQ3</accession>
<dbReference type="Proteomes" id="UP001252270">
    <property type="component" value="Unassembled WGS sequence"/>
</dbReference>
<organism evidence="2 3">
    <name type="scientific">Halomonas mongoliensis</name>
    <dbReference type="NCBI Taxonomy" id="321265"/>
    <lineage>
        <taxon>Bacteria</taxon>
        <taxon>Pseudomonadati</taxon>
        <taxon>Pseudomonadota</taxon>
        <taxon>Gammaproteobacteria</taxon>
        <taxon>Oceanospirillales</taxon>
        <taxon>Halomonadaceae</taxon>
        <taxon>Halomonas</taxon>
    </lineage>
</organism>
<keyword evidence="3" id="KW-1185">Reference proteome</keyword>
<sequence length="153" mass="16623">MNKERLPQLVAELYRVVNDLEAMFPGRHFTPDGHLVGSLGECLAAHHYGLELLPASSPGVDAVCDGRHVEIKATQGARVALRSCPEHLLVLKLDRHGSFTEAYNGPGELVWQELADKPLPRNGQYQVSLARLSKLMGSVAADARLPVVVPIGE</sequence>
<name>A0ABU1GNQ3_9GAMM</name>
<comment type="caution">
    <text evidence="2">The sequence shown here is derived from an EMBL/GenBank/DDBJ whole genome shotgun (WGS) entry which is preliminary data.</text>
</comment>
<dbReference type="Pfam" id="PF22522">
    <property type="entry name" value="DUF6998"/>
    <property type="match status" value="1"/>
</dbReference>